<organism evidence="1 2">
    <name type="scientific">Paracoccus sanguinis</name>
    <dbReference type="NCBI Taxonomy" id="1545044"/>
    <lineage>
        <taxon>Bacteria</taxon>
        <taxon>Pseudomonadati</taxon>
        <taxon>Pseudomonadota</taxon>
        <taxon>Alphaproteobacteria</taxon>
        <taxon>Rhodobacterales</taxon>
        <taxon>Paracoccaceae</taxon>
        <taxon>Paracoccus</taxon>
    </lineage>
</organism>
<dbReference type="Proteomes" id="UP000182944">
    <property type="component" value="Unassembled WGS sequence"/>
</dbReference>
<evidence type="ECO:0000313" key="2">
    <source>
        <dbReference type="Proteomes" id="UP000182944"/>
    </source>
</evidence>
<proteinExistence type="predicted"/>
<name>A0A1H3BN47_9RHOB</name>
<dbReference type="InterPro" id="IPR056912">
    <property type="entry name" value="Phage_JBD30_tail_term-like"/>
</dbReference>
<accession>A0A1H3BN47</accession>
<reference evidence="2" key="1">
    <citation type="submission" date="2016-10" db="EMBL/GenBank/DDBJ databases">
        <authorList>
            <person name="Varghese N."/>
            <person name="Submissions S."/>
        </authorList>
    </citation>
    <scope>NUCLEOTIDE SEQUENCE [LARGE SCALE GENOMIC DNA]</scope>
    <source>
        <strain evidence="2">DSM 29303</strain>
    </source>
</reference>
<dbReference type="EMBL" id="FNNA01000006">
    <property type="protein sequence ID" value="SDX43215.1"/>
    <property type="molecule type" value="Genomic_DNA"/>
</dbReference>
<gene>
    <name evidence="1" type="ORF">SAMN05444276_10692</name>
</gene>
<dbReference type="AlphaFoldDB" id="A0A1H3BN47"/>
<sequence>MWPSHTWPATMWLDPADVVARLRAGVPDLVEVGTARDLGAARIETILPPSAWVVVLGETAGEVRYEVCELFEQVVTVRFAVVLGVRDIGDRTGSLATSDLLPIRKEVHRALTAWKPQDANHGCRFARGALSGAIGADGTLFWQDEFTVAFDRRTQLEIAP</sequence>
<evidence type="ECO:0000313" key="1">
    <source>
        <dbReference type="EMBL" id="SDX43215.1"/>
    </source>
</evidence>
<dbReference type="Pfam" id="PF23840">
    <property type="entry name" value="Phage_tail_terminator"/>
    <property type="match status" value="1"/>
</dbReference>
<protein>
    <submittedName>
        <fullName evidence="1">Uncharacterized protein</fullName>
    </submittedName>
</protein>
<dbReference type="STRING" id="1545044.SAMN05444276_10692"/>
<keyword evidence="2" id="KW-1185">Reference proteome</keyword>